<name>A0A2H0DV02_9BACT</name>
<organism evidence="1 2">
    <name type="scientific">Candidatus Collierbacteria bacterium CG22_combo_CG10-13_8_21_14_all_43_12</name>
    <dbReference type="NCBI Taxonomy" id="1974537"/>
    <lineage>
        <taxon>Bacteria</taxon>
        <taxon>Candidatus Collieribacteriota</taxon>
    </lineage>
</organism>
<accession>A0A2H0DV02</accession>
<dbReference type="Proteomes" id="UP000231136">
    <property type="component" value="Unassembled WGS sequence"/>
</dbReference>
<sequence>MERQAPFLNVETSHLEGYDVLTNHAQSSIPESELTKLRQIIENQLKGSTRGLSPSWTHIKGHKDLLVDDEIHPHYLAKGKDMPIIVSTLRSIREGTPVETRDSLKDRVTAISAISSELSLSPKIKKIISSDEVQQIFKPYIHLIDYVEPLIGIICRATGQKYLIYQYIRGNNFDSFSKKSLEIAVEISKRVEILRDVFRKNQIEPYDLLPRQLMMEEKPGGLLVIHLIDTEMYCKLPS</sequence>
<evidence type="ECO:0000313" key="2">
    <source>
        <dbReference type="Proteomes" id="UP000231136"/>
    </source>
</evidence>
<comment type="caution">
    <text evidence="1">The sequence shown here is derived from an EMBL/GenBank/DDBJ whole genome shotgun (WGS) entry which is preliminary data.</text>
</comment>
<evidence type="ECO:0000313" key="1">
    <source>
        <dbReference type="EMBL" id="PIP85688.1"/>
    </source>
</evidence>
<gene>
    <name evidence="1" type="ORF">COW83_02930</name>
</gene>
<reference evidence="1 2" key="1">
    <citation type="submission" date="2017-09" db="EMBL/GenBank/DDBJ databases">
        <title>Depth-based differentiation of microbial function through sediment-hosted aquifers and enrichment of novel symbionts in the deep terrestrial subsurface.</title>
        <authorList>
            <person name="Probst A.J."/>
            <person name="Ladd B."/>
            <person name="Jarett J.K."/>
            <person name="Geller-Mcgrath D.E."/>
            <person name="Sieber C.M."/>
            <person name="Emerson J.B."/>
            <person name="Anantharaman K."/>
            <person name="Thomas B.C."/>
            <person name="Malmstrom R."/>
            <person name="Stieglmeier M."/>
            <person name="Klingl A."/>
            <person name="Woyke T."/>
            <person name="Ryan C.M."/>
            <person name="Banfield J.F."/>
        </authorList>
    </citation>
    <scope>NUCLEOTIDE SEQUENCE [LARGE SCALE GENOMIC DNA]</scope>
    <source>
        <strain evidence="1">CG22_combo_CG10-13_8_21_14_all_43_12</strain>
    </source>
</reference>
<protein>
    <submittedName>
        <fullName evidence="1">Uncharacterized protein</fullName>
    </submittedName>
</protein>
<dbReference type="AlphaFoldDB" id="A0A2H0DV02"/>
<dbReference type="EMBL" id="PCTR01000095">
    <property type="protein sequence ID" value="PIP85688.1"/>
    <property type="molecule type" value="Genomic_DNA"/>
</dbReference>
<proteinExistence type="predicted"/>